<proteinExistence type="inferred from homology"/>
<comment type="pathway">
    <text evidence="1 4">Protein modification; protein glycosylation.</text>
</comment>
<comment type="similarity">
    <text evidence="4">Belongs to the GtfB family.</text>
</comment>
<comment type="subunit">
    <text evidence="4">Forms a heterotetramer with 2 subunits each of GtfA and GtfB. Part of the accessory SecA2/SecY2 protein translocation apparatus.</text>
</comment>
<dbReference type="RefSeq" id="WP_160864583.1">
    <property type="nucleotide sequence ID" value="NZ_WNXH01000020.1"/>
</dbReference>
<dbReference type="GO" id="GO:0017122">
    <property type="term" value="C:protein N-acetylglucosaminyltransferase complex"/>
    <property type="evidence" value="ECO:0007669"/>
    <property type="project" value="UniProtKB-UniRule"/>
</dbReference>
<sequence>MITLFDNYSQESWDLHYSLLSSGFNHPTIVLTDDGFLPEDVYSPYEFFTGFDQVVGKPKFFNEIRVPKFWEITSSGHGGSITDRHIKRATIVFSNPTHKRFVKAVEWLDEEGKVFSIDRYNKKGYRFSQTSFNDAGKAIVTCYYDKDGKEVIVENHETGNSILNRNEEVIIFKNKIDFIIYYLKQTSFDCERIIYNSLGLPFLVAYTMKHDGQDILFWQERPREDVPENMLTLLNSSRYSAKVIVQRWDSYTKLQEKLPADKVISYQGYLYPLHRKSGYRPKALIMTNSDQIESLQKLVETLPELEFNIGALTEMSTKLLSFDRYTNVHLFPNMTDETASNLFRECDLYLDINYGNELFNAIRRSFEQSMVLLAFEETVHNKDYIPQQHVFTKDKVEFMVEKIQHMVREQSYWQKCLTEQYNSLRLGNKDGYKKQIDPNEF</sequence>
<evidence type="ECO:0000256" key="2">
    <source>
        <dbReference type="ARBA" id="ARBA00022475"/>
    </source>
</evidence>
<evidence type="ECO:0000256" key="1">
    <source>
        <dbReference type="ARBA" id="ARBA00004922"/>
    </source>
</evidence>
<evidence type="ECO:0000313" key="6">
    <source>
        <dbReference type="Proteomes" id="UP000483765"/>
    </source>
</evidence>
<comment type="subcellular location">
    <subcellularLocation>
        <location evidence="4">Cell membrane</location>
        <topology evidence="4">Peripheral membrane protein</topology>
    </subcellularLocation>
</comment>
<evidence type="ECO:0000256" key="4">
    <source>
        <dbReference type="HAMAP-Rule" id="MF_01473"/>
    </source>
</evidence>
<dbReference type="GO" id="GO:0031647">
    <property type="term" value="P:regulation of protein stability"/>
    <property type="evidence" value="ECO:0007669"/>
    <property type="project" value="UniProtKB-UniRule"/>
</dbReference>
<comment type="function">
    <text evidence="4">Required for polymorphic O-glycosylation of the serine-rich repeat protein in this bacteria. A stabilizing protein that is part of the accessory SecA2/SecY2 system specifically required to export serine-rich repeat cell wall proteins usually encoded upstream in the same operon. The GtfA-GtfB complex adds GlcNAc from UDP-GlcNAc to the substrate protein, attaching the first sugar residue. Stabilizes the glycosylation activity of GtfA. Has no N-acetylglucosaminyl transferase activity on its own.</text>
</comment>
<gene>
    <name evidence="4 5" type="primary">gtfB</name>
    <name evidence="5" type="ORF">GLP18_09985</name>
</gene>
<name>A0A6L8MZD6_STRSU</name>
<protein>
    <recommendedName>
        <fullName evidence="4">UDP-N-acetylglucosamine--peptide N-acetylglucosaminyltransferase stabilizing protein GtfB</fullName>
    </recommendedName>
    <alternativeName>
        <fullName evidence="4">Glycosyltransferase stabilizing protein GtfB</fullName>
    </alternativeName>
</protein>
<dbReference type="InterPro" id="IPR014268">
    <property type="entry name" value="GtfB"/>
</dbReference>
<dbReference type="NCBIfam" id="TIGR02919">
    <property type="entry name" value="accessory Sec system glycosylation chaperone GtfB"/>
    <property type="match status" value="1"/>
</dbReference>
<dbReference type="GO" id="GO:0005886">
    <property type="term" value="C:plasma membrane"/>
    <property type="evidence" value="ECO:0007669"/>
    <property type="project" value="UniProtKB-SubCell"/>
</dbReference>
<dbReference type="EMBL" id="WNXH01000020">
    <property type="protein sequence ID" value="MYN70531.1"/>
    <property type="molecule type" value="Genomic_DNA"/>
</dbReference>
<keyword evidence="3 4" id="KW-0472">Membrane</keyword>
<dbReference type="Proteomes" id="UP000483765">
    <property type="component" value="Unassembled WGS sequence"/>
</dbReference>
<evidence type="ECO:0000313" key="5">
    <source>
        <dbReference type="EMBL" id="MYN70531.1"/>
    </source>
</evidence>
<organism evidence="5 6">
    <name type="scientific">Streptococcus suis</name>
    <dbReference type="NCBI Taxonomy" id="1307"/>
    <lineage>
        <taxon>Bacteria</taxon>
        <taxon>Bacillati</taxon>
        <taxon>Bacillota</taxon>
        <taxon>Bacilli</taxon>
        <taxon>Lactobacillales</taxon>
        <taxon>Streptococcaceae</taxon>
        <taxon>Streptococcus</taxon>
    </lineage>
</organism>
<comment type="caution">
    <text evidence="5">The sequence shown here is derived from an EMBL/GenBank/DDBJ whole genome shotgun (WGS) entry which is preliminary data.</text>
</comment>
<dbReference type="UniPathway" id="UPA00378"/>
<keyword evidence="2 4" id="KW-1003">Cell membrane</keyword>
<accession>A0A6L8MZD6</accession>
<reference evidence="5 6" key="1">
    <citation type="submission" date="2019-11" db="EMBL/GenBank/DDBJ databases">
        <title>Divergent Streptococcus suis from cattle.</title>
        <authorList>
            <person name="Williamson C."/>
        </authorList>
    </citation>
    <scope>NUCLEOTIDE SEQUENCE [LARGE SCALE GENOMIC DNA]</scope>
    <source>
        <strain evidence="5 6">10-36905</strain>
    </source>
</reference>
<evidence type="ECO:0000256" key="3">
    <source>
        <dbReference type="ARBA" id="ARBA00023136"/>
    </source>
</evidence>
<dbReference type="AlphaFoldDB" id="A0A6L8MZD6"/>
<dbReference type="HAMAP" id="MF_01473">
    <property type="entry name" value="GtfB"/>
    <property type="match status" value="1"/>
</dbReference>